<dbReference type="Gene3D" id="3.40.50.12160">
    <property type="entry name" value="Methylthiotransferase, N-terminal domain"/>
    <property type="match status" value="1"/>
</dbReference>
<dbReference type="InterPro" id="IPR002792">
    <property type="entry name" value="TRAM_dom"/>
</dbReference>
<evidence type="ECO:0000259" key="14">
    <source>
        <dbReference type="PROSITE" id="PS51918"/>
    </source>
</evidence>
<reference evidence="15" key="1">
    <citation type="submission" date="2020-10" db="EMBL/GenBank/DDBJ databases">
        <authorList>
            <person name="Gilroy R."/>
        </authorList>
    </citation>
    <scope>NUCLEOTIDE SEQUENCE</scope>
    <source>
        <strain evidence="15">4920</strain>
    </source>
</reference>
<dbReference type="FunFam" id="3.40.50.12160:FF:000006">
    <property type="entry name" value="tRNA-2-methylthio-N(6)-dimethylallyladenosine synthase"/>
    <property type="match status" value="1"/>
</dbReference>
<feature type="binding site" evidence="11">
    <location>
        <position position="81"/>
    </location>
    <ligand>
        <name>[4Fe-4S] cluster</name>
        <dbReference type="ChEBI" id="CHEBI:49883"/>
        <label>1</label>
    </ligand>
</feature>
<dbReference type="InterPro" id="IPR007197">
    <property type="entry name" value="rSAM"/>
</dbReference>
<dbReference type="PROSITE" id="PS51918">
    <property type="entry name" value="RADICAL_SAM"/>
    <property type="match status" value="1"/>
</dbReference>
<dbReference type="PROSITE" id="PS51449">
    <property type="entry name" value="MTTASE_N"/>
    <property type="match status" value="1"/>
</dbReference>
<dbReference type="EMBL" id="DVOF01000141">
    <property type="protein sequence ID" value="HIV02890.1"/>
    <property type="molecule type" value="Genomic_DNA"/>
</dbReference>
<dbReference type="GO" id="GO:0005829">
    <property type="term" value="C:cytosol"/>
    <property type="evidence" value="ECO:0007669"/>
    <property type="project" value="TreeGrafter"/>
</dbReference>
<gene>
    <name evidence="11 15" type="primary">miaB</name>
    <name evidence="15" type="ORF">IAC74_04890</name>
</gene>
<reference evidence="15" key="2">
    <citation type="journal article" date="2021" name="PeerJ">
        <title>Extensive microbial diversity within the chicken gut microbiome revealed by metagenomics and culture.</title>
        <authorList>
            <person name="Gilroy R."/>
            <person name="Ravi A."/>
            <person name="Getino M."/>
            <person name="Pursley I."/>
            <person name="Horton D.L."/>
            <person name="Alikhan N.F."/>
            <person name="Baker D."/>
            <person name="Gharbi K."/>
            <person name="Hall N."/>
            <person name="Watson M."/>
            <person name="Adriaenssens E.M."/>
            <person name="Foster-Nyarko E."/>
            <person name="Jarju S."/>
            <person name="Secka A."/>
            <person name="Antonio M."/>
            <person name="Oren A."/>
            <person name="Chaudhuri R.R."/>
            <person name="La Ragione R."/>
            <person name="Hildebrand F."/>
            <person name="Pallen M.J."/>
        </authorList>
    </citation>
    <scope>NUCLEOTIDE SEQUENCE</scope>
    <source>
        <strain evidence="15">4920</strain>
    </source>
</reference>
<dbReference type="SFLD" id="SFLDG01082">
    <property type="entry name" value="B12-binding_domain_containing"/>
    <property type="match status" value="1"/>
</dbReference>
<accession>A0A9D1SZV6</accession>
<dbReference type="PROSITE" id="PS01278">
    <property type="entry name" value="MTTASE_RADICAL"/>
    <property type="match status" value="1"/>
</dbReference>
<dbReference type="SFLD" id="SFLDG01061">
    <property type="entry name" value="methylthiotransferase"/>
    <property type="match status" value="1"/>
</dbReference>
<dbReference type="AlphaFoldDB" id="A0A9D1SZV6"/>
<protein>
    <recommendedName>
        <fullName evidence="10 11">tRNA-2-methylthio-N(6)-dimethylallyladenosine synthase</fullName>
        <ecNumber evidence="10 11">2.8.4.3</ecNumber>
    </recommendedName>
    <alternativeName>
        <fullName evidence="11">(Dimethylallyl)adenosine tRNA methylthiotransferase MiaB</fullName>
    </alternativeName>
    <alternativeName>
        <fullName evidence="11">tRNA-i(6)A37 methylthiotransferase</fullName>
    </alternativeName>
</protein>
<comment type="cofactor">
    <cofactor evidence="11">
        <name>[4Fe-4S] cluster</name>
        <dbReference type="ChEBI" id="CHEBI:49883"/>
    </cofactor>
    <text evidence="11">Binds 2 [4Fe-4S] clusters. One cluster is coordinated with 3 cysteines and an exchangeable S-adenosyl-L-methionine.</text>
</comment>
<evidence type="ECO:0000256" key="7">
    <source>
        <dbReference type="ARBA" id="ARBA00022723"/>
    </source>
</evidence>
<evidence type="ECO:0000313" key="16">
    <source>
        <dbReference type="Proteomes" id="UP000886743"/>
    </source>
</evidence>
<evidence type="ECO:0000313" key="15">
    <source>
        <dbReference type="EMBL" id="HIV02890.1"/>
    </source>
</evidence>
<name>A0A9D1SZV6_9FIRM</name>
<dbReference type="SFLD" id="SFLDS00029">
    <property type="entry name" value="Radical_SAM"/>
    <property type="match status" value="1"/>
</dbReference>
<dbReference type="GO" id="GO:0051539">
    <property type="term" value="F:4 iron, 4 sulfur cluster binding"/>
    <property type="evidence" value="ECO:0007669"/>
    <property type="project" value="UniProtKB-UniRule"/>
</dbReference>
<evidence type="ECO:0000256" key="10">
    <source>
        <dbReference type="ARBA" id="ARBA00033765"/>
    </source>
</evidence>
<comment type="caution">
    <text evidence="15">The sequence shown here is derived from an EMBL/GenBank/DDBJ whole genome shotgun (WGS) entry which is preliminary data.</text>
</comment>
<dbReference type="SMART" id="SM00729">
    <property type="entry name" value="Elp3"/>
    <property type="match status" value="1"/>
</dbReference>
<dbReference type="InterPro" id="IPR038135">
    <property type="entry name" value="Methylthiotransferase_N_sf"/>
</dbReference>
<comment type="function">
    <text evidence="1 11">Catalyzes the methylthiolation of N6-(dimethylallyl)adenosine (i(6)A), leading to the formation of 2-methylthio-N6-(dimethylallyl)adenosine (ms(2)i(6)A) at position 37 in tRNAs that read codons beginning with uridine.</text>
</comment>
<dbReference type="FunFam" id="3.80.30.20:FF:000001">
    <property type="entry name" value="tRNA-2-methylthio-N(6)-dimethylallyladenosine synthase 2"/>
    <property type="match status" value="1"/>
</dbReference>
<feature type="binding site" evidence="11">
    <location>
        <position position="191"/>
    </location>
    <ligand>
        <name>[4Fe-4S] cluster</name>
        <dbReference type="ChEBI" id="CHEBI:49883"/>
        <label>2</label>
        <note>4Fe-4S-S-AdoMet</note>
    </ligand>
</feature>
<dbReference type="Proteomes" id="UP000886743">
    <property type="component" value="Unassembled WGS sequence"/>
</dbReference>
<keyword evidence="5 11" id="KW-0949">S-adenosyl-L-methionine</keyword>
<dbReference type="CDD" id="cd01335">
    <property type="entry name" value="Radical_SAM"/>
    <property type="match status" value="1"/>
</dbReference>
<dbReference type="NCBIfam" id="TIGR00089">
    <property type="entry name" value="MiaB/RimO family radical SAM methylthiotransferase"/>
    <property type="match status" value="1"/>
</dbReference>
<comment type="subcellular location">
    <subcellularLocation>
        <location evidence="11">Cytoplasm</location>
    </subcellularLocation>
</comment>
<dbReference type="InterPro" id="IPR006463">
    <property type="entry name" value="MiaB_methiolase"/>
</dbReference>
<keyword evidence="8 11" id="KW-0408">Iron</keyword>
<comment type="subunit">
    <text evidence="11">Monomer.</text>
</comment>
<evidence type="ECO:0000256" key="6">
    <source>
        <dbReference type="ARBA" id="ARBA00022694"/>
    </source>
</evidence>
<dbReference type="GO" id="GO:0046872">
    <property type="term" value="F:metal ion binding"/>
    <property type="evidence" value="ECO:0007669"/>
    <property type="project" value="UniProtKB-KW"/>
</dbReference>
<dbReference type="InterPro" id="IPR058240">
    <property type="entry name" value="rSAM_sf"/>
</dbReference>
<keyword evidence="4 11" id="KW-0808">Transferase</keyword>
<keyword evidence="6 11" id="KW-0819">tRNA processing</keyword>
<feature type="binding site" evidence="11">
    <location>
        <position position="195"/>
    </location>
    <ligand>
        <name>[4Fe-4S] cluster</name>
        <dbReference type="ChEBI" id="CHEBI:49883"/>
        <label>2</label>
        <note>4Fe-4S-S-AdoMet</note>
    </ligand>
</feature>
<feature type="domain" description="TRAM" evidence="12">
    <location>
        <begin position="410"/>
        <end position="472"/>
    </location>
</feature>
<dbReference type="EC" id="2.8.4.3" evidence="10 11"/>
<feature type="binding site" evidence="11">
    <location>
        <position position="198"/>
    </location>
    <ligand>
        <name>[4Fe-4S] cluster</name>
        <dbReference type="ChEBI" id="CHEBI:49883"/>
        <label>2</label>
        <note>4Fe-4S-S-AdoMet</note>
    </ligand>
</feature>
<dbReference type="InterPro" id="IPR023404">
    <property type="entry name" value="rSAM_horseshoe"/>
</dbReference>
<evidence type="ECO:0000256" key="8">
    <source>
        <dbReference type="ARBA" id="ARBA00023004"/>
    </source>
</evidence>
<evidence type="ECO:0000259" key="12">
    <source>
        <dbReference type="PROSITE" id="PS50926"/>
    </source>
</evidence>
<feature type="binding site" evidence="11">
    <location>
        <position position="45"/>
    </location>
    <ligand>
        <name>[4Fe-4S] cluster</name>
        <dbReference type="ChEBI" id="CHEBI:49883"/>
        <label>1</label>
    </ligand>
</feature>
<feature type="domain" description="MTTase N-terminal" evidence="13">
    <location>
        <begin position="36"/>
        <end position="154"/>
    </location>
</feature>
<organism evidence="15 16">
    <name type="scientific">Candidatus Aphodoplasma excrementigallinarum</name>
    <dbReference type="NCBI Taxonomy" id="2840673"/>
    <lineage>
        <taxon>Bacteria</taxon>
        <taxon>Bacillati</taxon>
        <taxon>Bacillota</taxon>
        <taxon>Clostridia</taxon>
        <taxon>Eubacteriales</taxon>
        <taxon>Candidatus Aphodoplasma</taxon>
    </lineage>
</organism>
<evidence type="ECO:0000256" key="5">
    <source>
        <dbReference type="ARBA" id="ARBA00022691"/>
    </source>
</evidence>
<dbReference type="PANTHER" id="PTHR43020">
    <property type="entry name" value="CDK5 REGULATORY SUBUNIT-ASSOCIATED PROTEIN 1"/>
    <property type="match status" value="1"/>
</dbReference>
<evidence type="ECO:0000256" key="9">
    <source>
        <dbReference type="ARBA" id="ARBA00023014"/>
    </source>
</evidence>
<keyword evidence="9 11" id="KW-0411">Iron-sulfur</keyword>
<dbReference type="Pfam" id="PF00919">
    <property type="entry name" value="UPF0004"/>
    <property type="match status" value="1"/>
</dbReference>
<dbReference type="InterPro" id="IPR020612">
    <property type="entry name" value="Methylthiotransferase_CS"/>
</dbReference>
<feature type="domain" description="Radical SAM core" evidence="14">
    <location>
        <begin position="177"/>
        <end position="407"/>
    </location>
</feature>
<keyword evidence="7 11" id="KW-0479">Metal-binding</keyword>
<dbReference type="PANTHER" id="PTHR43020:SF2">
    <property type="entry name" value="MITOCHONDRIAL TRNA METHYLTHIOTRANSFERASE CDK5RAP1"/>
    <property type="match status" value="1"/>
</dbReference>
<dbReference type="Gene3D" id="3.80.30.20">
    <property type="entry name" value="tm_1862 like domain"/>
    <property type="match status" value="1"/>
</dbReference>
<keyword evidence="2 11" id="KW-0004">4Fe-4S</keyword>
<dbReference type="HAMAP" id="MF_01864">
    <property type="entry name" value="tRNA_metthiotr_MiaB"/>
    <property type="match status" value="1"/>
</dbReference>
<dbReference type="PROSITE" id="PS50926">
    <property type="entry name" value="TRAM"/>
    <property type="match status" value="1"/>
</dbReference>
<proteinExistence type="inferred from homology"/>
<dbReference type="Pfam" id="PF04055">
    <property type="entry name" value="Radical_SAM"/>
    <property type="match status" value="1"/>
</dbReference>
<keyword evidence="3 11" id="KW-0963">Cytoplasm</keyword>
<evidence type="ECO:0000259" key="13">
    <source>
        <dbReference type="PROSITE" id="PS51449"/>
    </source>
</evidence>
<feature type="binding site" evidence="11">
    <location>
        <position position="115"/>
    </location>
    <ligand>
        <name>[4Fe-4S] cluster</name>
        <dbReference type="ChEBI" id="CHEBI:49883"/>
        <label>1</label>
    </ligand>
</feature>
<evidence type="ECO:0000256" key="3">
    <source>
        <dbReference type="ARBA" id="ARBA00022490"/>
    </source>
</evidence>
<dbReference type="SFLD" id="SFLDF00273">
    <property type="entry name" value="(dimethylallyl)adenosine_tRNA"/>
    <property type="match status" value="1"/>
</dbReference>
<comment type="similarity">
    <text evidence="11">Belongs to the methylthiotransferase family. MiaB subfamily.</text>
</comment>
<dbReference type="InterPro" id="IPR013848">
    <property type="entry name" value="Methylthiotransferase_N"/>
</dbReference>
<evidence type="ECO:0000256" key="1">
    <source>
        <dbReference type="ARBA" id="ARBA00003234"/>
    </source>
</evidence>
<evidence type="ECO:0000256" key="11">
    <source>
        <dbReference type="HAMAP-Rule" id="MF_01864"/>
    </source>
</evidence>
<dbReference type="GO" id="GO:0035597">
    <property type="term" value="F:tRNA-2-methylthio-N(6)-dimethylallyladenosine(37) synthase activity"/>
    <property type="evidence" value="ECO:0007669"/>
    <property type="project" value="UniProtKB-EC"/>
</dbReference>
<dbReference type="SUPFAM" id="SSF102114">
    <property type="entry name" value="Radical SAM enzymes"/>
    <property type="match status" value="1"/>
</dbReference>
<sequence>MKRSRQDVLIPQEQIEKQKEYIQKIKAHYIGQDIQPLAFLVTYGCQQNENDTERLRGMLAEAGFGFCDSAEDADLILYNTCAIRDHAEQKVYGNLGALKRLKRRKPELIIGVCGCMMQQKPVAERIRQRYPHVDLIFGTHTLYQLPELLWQVLNTHDRCVRLLDSDGYIAENMPIRRVGSVTAYVSIMYGCNNFCSYCIVPYVRGRERSRDPEAILREVRQLAQEGYKEVMLLGQNVNSYGKDLAEPLGFADLLERVCGVDGIERIRFMTSHPKDFNEKLMETMAAQPKICNQLHLPVQAGSNAVLEAMNRRYTRETYLDKVAKIRSMIPGLTLTTDIIVGFPTETEEDFAQTLSLLQEVRFDSIYSFIFSKRSGTPAAKLDMTLSDEVIHENFDRLLEVQNDISRQINDSYIGRTEEVLVEGQSKTDANMVSGRTEGGKIVHMQGGSERIGTLVKVKITAAKTWFLTGEII</sequence>
<comment type="catalytic activity">
    <reaction evidence="11">
        <text>N(6)-dimethylallyladenosine(37) in tRNA + (sulfur carrier)-SH + AH2 + 2 S-adenosyl-L-methionine = 2-methylsulfanyl-N(6)-dimethylallyladenosine(37) in tRNA + (sulfur carrier)-H + 5'-deoxyadenosine + L-methionine + A + S-adenosyl-L-homocysteine + 2 H(+)</text>
        <dbReference type="Rhea" id="RHEA:37067"/>
        <dbReference type="Rhea" id="RHEA-COMP:10375"/>
        <dbReference type="Rhea" id="RHEA-COMP:10376"/>
        <dbReference type="Rhea" id="RHEA-COMP:14737"/>
        <dbReference type="Rhea" id="RHEA-COMP:14739"/>
        <dbReference type="ChEBI" id="CHEBI:13193"/>
        <dbReference type="ChEBI" id="CHEBI:15378"/>
        <dbReference type="ChEBI" id="CHEBI:17319"/>
        <dbReference type="ChEBI" id="CHEBI:17499"/>
        <dbReference type="ChEBI" id="CHEBI:29917"/>
        <dbReference type="ChEBI" id="CHEBI:57844"/>
        <dbReference type="ChEBI" id="CHEBI:57856"/>
        <dbReference type="ChEBI" id="CHEBI:59789"/>
        <dbReference type="ChEBI" id="CHEBI:64428"/>
        <dbReference type="ChEBI" id="CHEBI:74415"/>
        <dbReference type="ChEBI" id="CHEBI:74417"/>
        <dbReference type="EC" id="2.8.4.3"/>
    </reaction>
</comment>
<evidence type="ECO:0000256" key="4">
    <source>
        <dbReference type="ARBA" id="ARBA00022679"/>
    </source>
</evidence>
<dbReference type="InterPro" id="IPR005839">
    <property type="entry name" value="Methylthiotransferase"/>
</dbReference>
<dbReference type="NCBIfam" id="TIGR01574">
    <property type="entry name" value="miaB-methiolase"/>
    <property type="match status" value="1"/>
</dbReference>
<dbReference type="InterPro" id="IPR006638">
    <property type="entry name" value="Elp3/MiaA/NifB-like_rSAM"/>
</dbReference>
<dbReference type="Pfam" id="PF01938">
    <property type="entry name" value="TRAM"/>
    <property type="match status" value="1"/>
</dbReference>
<evidence type="ECO:0000256" key="2">
    <source>
        <dbReference type="ARBA" id="ARBA00022485"/>
    </source>
</evidence>